<dbReference type="AlphaFoldDB" id="A0A4U5NW63"/>
<dbReference type="SUPFAM" id="SSF50156">
    <property type="entry name" value="PDZ domain-like"/>
    <property type="match status" value="2"/>
</dbReference>
<feature type="region of interest" description="Disordered" evidence="1">
    <location>
        <begin position="304"/>
        <end position="357"/>
    </location>
</feature>
<keyword evidence="4" id="KW-1185">Reference proteome</keyword>
<dbReference type="EMBL" id="AZBU02000003">
    <property type="protein sequence ID" value="TKR87778.1"/>
    <property type="molecule type" value="Genomic_DNA"/>
</dbReference>
<dbReference type="OrthoDB" id="5875207at2759"/>
<dbReference type="InterPro" id="IPR036034">
    <property type="entry name" value="PDZ_sf"/>
</dbReference>
<dbReference type="PROSITE" id="PS50106">
    <property type="entry name" value="PDZ"/>
    <property type="match status" value="1"/>
</dbReference>
<reference evidence="3 4" key="2">
    <citation type="journal article" date="2019" name="G3 (Bethesda)">
        <title>Hybrid Assembly of the Genome of the Entomopathogenic Nematode Steinernema carpocapsae Identifies the X-Chromosome.</title>
        <authorList>
            <person name="Serra L."/>
            <person name="Macchietto M."/>
            <person name="Macias-Munoz A."/>
            <person name="McGill C.J."/>
            <person name="Rodriguez I.M."/>
            <person name="Rodriguez B."/>
            <person name="Murad R."/>
            <person name="Mortazavi A."/>
        </authorList>
    </citation>
    <scope>NUCLEOTIDE SEQUENCE [LARGE SCALE GENOMIC DNA]</scope>
    <source>
        <strain evidence="3 4">ALL</strain>
    </source>
</reference>
<evidence type="ECO:0000256" key="1">
    <source>
        <dbReference type="SAM" id="MobiDB-lite"/>
    </source>
</evidence>
<dbReference type="Gene3D" id="2.30.42.10">
    <property type="match status" value="1"/>
</dbReference>
<comment type="caution">
    <text evidence="3">The sequence shown here is derived from an EMBL/GenBank/DDBJ whole genome shotgun (WGS) entry which is preliminary data.</text>
</comment>
<evidence type="ECO:0000259" key="2">
    <source>
        <dbReference type="PROSITE" id="PS50106"/>
    </source>
</evidence>
<proteinExistence type="predicted"/>
<name>A0A4U5NW63_STECR</name>
<gene>
    <name evidence="3" type="ORF">L596_012126</name>
</gene>
<reference evidence="3 4" key="1">
    <citation type="journal article" date="2015" name="Genome Biol.">
        <title>Comparative genomics of Steinernema reveals deeply conserved gene regulatory networks.</title>
        <authorList>
            <person name="Dillman A.R."/>
            <person name="Macchietto M."/>
            <person name="Porter C.F."/>
            <person name="Rogers A."/>
            <person name="Williams B."/>
            <person name="Antoshechkin I."/>
            <person name="Lee M.M."/>
            <person name="Goodwin Z."/>
            <person name="Lu X."/>
            <person name="Lewis E.E."/>
            <person name="Goodrich-Blair H."/>
            <person name="Stock S.P."/>
            <person name="Adams B.J."/>
            <person name="Sternberg P.W."/>
            <person name="Mortazavi A."/>
        </authorList>
    </citation>
    <scope>NUCLEOTIDE SEQUENCE [LARGE SCALE GENOMIC DNA]</scope>
    <source>
        <strain evidence="3 4">ALL</strain>
    </source>
</reference>
<evidence type="ECO:0000313" key="3">
    <source>
        <dbReference type="EMBL" id="TKR87778.1"/>
    </source>
</evidence>
<feature type="domain" description="PDZ" evidence="2">
    <location>
        <begin position="115"/>
        <end position="168"/>
    </location>
</feature>
<dbReference type="CDD" id="cd00136">
    <property type="entry name" value="PDZ_canonical"/>
    <property type="match status" value="1"/>
</dbReference>
<organism evidence="3 4">
    <name type="scientific">Steinernema carpocapsae</name>
    <name type="common">Entomopathogenic nematode</name>
    <dbReference type="NCBI Taxonomy" id="34508"/>
    <lineage>
        <taxon>Eukaryota</taxon>
        <taxon>Metazoa</taxon>
        <taxon>Ecdysozoa</taxon>
        <taxon>Nematoda</taxon>
        <taxon>Chromadorea</taxon>
        <taxon>Rhabditida</taxon>
        <taxon>Tylenchina</taxon>
        <taxon>Panagrolaimomorpha</taxon>
        <taxon>Strongyloidoidea</taxon>
        <taxon>Steinernematidae</taxon>
        <taxon>Steinernema</taxon>
    </lineage>
</organism>
<feature type="compositionally biased region" description="Polar residues" evidence="1">
    <location>
        <begin position="348"/>
        <end position="357"/>
    </location>
</feature>
<feature type="compositionally biased region" description="Basic and acidic residues" evidence="1">
    <location>
        <begin position="309"/>
        <end position="346"/>
    </location>
</feature>
<accession>A0A4U5NW63</accession>
<evidence type="ECO:0000313" key="4">
    <source>
        <dbReference type="Proteomes" id="UP000298663"/>
    </source>
</evidence>
<dbReference type="Proteomes" id="UP000298663">
    <property type="component" value="Unassembled WGS sequence"/>
</dbReference>
<dbReference type="InterPro" id="IPR001478">
    <property type="entry name" value="PDZ"/>
</dbReference>
<dbReference type="PANTHER" id="PTHR31327">
    <property type="entry name" value="SPERM MEIOSIS PDZ DOMAIN CONTAINING PROTEINS-RELATED"/>
    <property type="match status" value="1"/>
</dbReference>
<dbReference type="STRING" id="34508.A0A4U5NW63"/>
<protein>
    <recommendedName>
        <fullName evidence="2">PDZ domain-containing protein</fullName>
    </recommendedName>
</protein>
<sequence>MVKSAYQPLVDFACDRRNVVVEWSADKLDLKLCENLTVRSIAPKSKAIFRFVIGDQIVDVNGKVPTSPGDVSALIKRFLPKVKITVNRVADRSPVSVDRMKQIGLKRIEGYCYFTVVLRKKSDSHLGMALKTFRGKCSVQRVEPNSVASNAYMAGDNILDINGERVSDFEKFKARFKHFMTTFKVCSTVVERPESPEALQATYAMLHLFAPTDSFPADAAAIAQREIARFLQNPEPSLKPIIVLPSKEDLKTCNENPFTTEGSIYKDENTGELKPVKNQAGKLLHITHAVCRLVPIMNYNHGLEESSGDSDRLGRSEPKLAAKDEEPVLEGEHHDVSSETWKHDSGIPDSQSAPFTE</sequence>
<dbReference type="InterPro" id="IPR040264">
    <property type="entry name" value="T15H9.4-like"/>
</dbReference>